<dbReference type="InterPro" id="IPR036866">
    <property type="entry name" value="RibonucZ/Hydroxyglut_hydro"/>
</dbReference>
<dbReference type="SUPFAM" id="SSF56281">
    <property type="entry name" value="Metallo-hydrolase/oxidoreductase"/>
    <property type="match status" value="1"/>
</dbReference>
<dbReference type="Proteomes" id="UP001595906">
    <property type="component" value="Unassembled WGS sequence"/>
</dbReference>
<gene>
    <name evidence="2" type="ORF">ACFOW1_06795</name>
</gene>
<evidence type="ECO:0000313" key="2">
    <source>
        <dbReference type="EMBL" id="MFC4231589.1"/>
    </source>
</evidence>
<comment type="caution">
    <text evidence="2">The sequence shown here is derived from an EMBL/GenBank/DDBJ whole genome shotgun (WGS) entry which is preliminary data.</text>
</comment>
<reference evidence="3" key="1">
    <citation type="journal article" date="2019" name="Int. J. Syst. Evol. Microbiol.">
        <title>The Global Catalogue of Microorganisms (GCM) 10K type strain sequencing project: providing services to taxonomists for standard genome sequencing and annotation.</title>
        <authorList>
            <consortium name="The Broad Institute Genomics Platform"/>
            <consortium name="The Broad Institute Genome Sequencing Center for Infectious Disease"/>
            <person name="Wu L."/>
            <person name="Ma J."/>
        </authorList>
    </citation>
    <scope>NUCLEOTIDE SEQUENCE [LARGE SCALE GENOMIC DNA]</scope>
    <source>
        <strain evidence="3">CECT 8010</strain>
    </source>
</reference>
<accession>A0ABV8PVG9</accession>
<protein>
    <submittedName>
        <fullName evidence="2">MBL fold metallo-hydrolase</fullName>
    </submittedName>
</protein>
<dbReference type="PANTHER" id="PTHR42663">
    <property type="entry name" value="HYDROLASE C777.06C-RELATED-RELATED"/>
    <property type="match status" value="1"/>
</dbReference>
<dbReference type="RefSeq" id="WP_379013122.1">
    <property type="nucleotide sequence ID" value="NZ_JBHSDC010000012.1"/>
</dbReference>
<sequence>MIISLKRFRLCHFFVFVSIMITYKTLAQNIKTPNNSPAIFLVVLGNVQDAGYPQIGCTKDCCKAYWQHQQTKKLVTSLALVDNTTNQYWLFEATPDISEELQFVQHYTTKSTSFQPAGIFITHAHIGHYTGLMQLGREALGAKNISVFTMPRLQTYLQNNGPWSQLVALNNIHLQKMQADETIALTASISVTPILVPHRDEYSETVGFVIATSRKKVLFIPDIDKWEKCDKSIIAEIAKVDIALIDGTFYANGELPDRDMKEIPHPFVAESLALFSNLPQKDKAKIYFIHFNHTNPLLNSKSKERQDLLLKGFKAADQGLVIGM</sequence>
<evidence type="ECO:0000259" key="1">
    <source>
        <dbReference type="Pfam" id="PF12706"/>
    </source>
</evidence>
<organism evidence="2 3">
    <name type="scientific">Parasediminibacterium paludis</name>
    <dbReference type="NCBI Taxonomy" id="908966"/>
    <lineage>
        <taxon>Bacteria</taxon>
        <taxon>Pseudomonadati</taxon>
        <taxon>Bacteroidota</taxon>
        <taxon>Chitinophagia</taxon>
        <taxon>Chitinophagales</taxon>
        <taxon>Chitinophagaceae</taxon>
        <taxon>Parasediminibacterium</taxon>
    </lineage>
</organism>
<dbReference type="PANTHER" id="PTHR42663:SF6">
    <property type="entry name" value="HYDROLASE C777.06C-RELATED"/>
    <property type="match status" value="1"/>
</dbReference>
<evidence type="ECO:0000313" key="3">
    <source>
        <dbReference type="Proteomes" id="UP001595906"/>
    </source>
</evidence>
<proteinExistence type="predicted"/>
<name>A0ABV8PVG9_9BACT</name>
<dbReference type="Gene3D" id="3.60.15.10">
    <property type="entry name" value="Ribonuclease Z/Hydroxyacylglutathione hydrolase-like"/>
    <property type="match status" value="1"/>
</dbReference>
<dbReference type="InterPro" id="IPR001279">
    <property type="entry name" value="Metallo-B-lactamas"/>
</dbReference>
<keyword evidence="3" id="KW-1185">Reference proteome</keyword>
<feature type="domain" description="Metallo-beta-lactamase" evidence="1">
    <location>
        <begin position="90"/>
        <end position="291"/>
    </location>
</feature>
<dbReference type="Pfam" id="PF12706">
    <property type="entry name" value="Lactamase_B_2"/>
    <property type="match status" value="1"/>
</dbReference>
<dbReference type="EMBL" id="JBHSDC010000012">
    <property type="protein sequence ID" value="MFC4231589.1"/>
    <property type="molecule type" value="Genomic_DNA"/>
</dbReference>